<dbReference type="RefSeq" id="WP_338098572.1">
    <property type="nucleotide sequence ID" value="NZ_JAWDKD010000002.1"/>
</dbReference>
<dbReference type="EMBL" id="JAWDKD010000002">
    <property type="protein sequence ID" value="MDV0446190.1"/>
    <property type="molecule type" value="Genomic_DNA"/>
</dbReference>
<organism evidence="3 4">
    <name type="scientific">Methanolapillus africanus</name>
    <dbReference type="NCBI Taxonomy" id="3028297"/>
    <lineage>
        <taxon>Archaea</taxon>
        <taxon>Methanobacteriati</taxon>
        <taxon>Methanobacteriota</taxon>
        <taxon>Stenosarchaea group</taxon>
        <taxon>Methanomicrobia</taxon>
        <taxon>Methanosarcinales</taxon>
        <taxon>Methanosarcinaceae</taxon>
        <taxon>Methanolapillus</taxon>
    </lineage>
</organism>
<feature type="region of interest" description="Disordered" evidence="1">
    <location>
        <begin position="686"/>
        <end position="749"/>
    </location>
</feature>
<evidence type="ECO:0000256" key="1">
    <source>
        <dbReference type="SAM" id="MobiDB-lite"/>
    </source>
</evidence>
<feature type="transmembrane region" description="Helical" evidence="2">
    <location>
        <begin position="760"/>
        <end position="781"/>
    </location>
</feature>
<feature type="region of interest" description="Disordered" evidence="1">
    <location>
        <begin position="418"/>
        <end position="451"/>
    </location>
</feature>
<protein>
    <submittedName>
        <fullName evidence="3">Uncharacterized protein</fullName>
    </submittedName>
</protein>
<keyword evidence="4" id="KW-1185">Reference proteome</keyword>
<gene>
    <name evidence="3" type="ORF">MsAg5_00160</name>
</gene>
<evidence type="ECO:0000313" key="4">
    <source>
        <dbReference type="Proteomes" id="UP001271789"/>
    </source>
</evidence>
<reference evidence="3" key="1">
    <citation type="submission" date="2023-06" db="EMBL/GenBank/DDBJ databases">
        <title>Genome sequence of Methanosarcinaceae archaeon Ag5.</title>
        <authorList>
            <person name="Protasov E."/>
            <person name="Platt K."/>
            <person name="Poehlein A."/>
            <person name="Daniel R."/>
            <person name="Brune A."/>
        </authorList>
    </citation>
    <scope>NUCLEOTIDE SEQUENCE</scope>
    <source>
        <strain evidence="3">Ag5</strain>
    </source>
</reference>
<keyword evidence="2" id="KW-1133">Transmembrane helix</keyword>
<accession>A0AAE4MGI9</accession>
<comment type="caution">
    <text evidence="3">The sequence shown here is derived from an EMBL/GenBank/DDBJ whole genome shotgun (WGS) entry which is preliminary data.</text>
</comment>
<keyword evidence="2" id="KW-0812">Transmembrane</keyword>
<feature type="compositionally biased region" description="Low complexity" evidence="1">
    <location>
        <begin position="712"/>
        <end position="743"/>
    </location>
</feature>
<evidence type="ECO:0000313" key="3">
    <source>
        <dbReference type="EMBL" id="MDV0446190.1"/>
    </source>
</evidence>
<sequence length="785" mass="76326">MKFKTTFQKSMMVLLALTVFIILAATPALADSETVTNIADANSNLINWVSGTEPHVLTLNTDSWTDSGVITIPAEINNLTIISDNESKELSISVVAADRTTSTSVLNLTIKDLNLNLSTASGKHSIDIDGVDGTTLFLEGNNTITGNLTGIHVGSGNYLKITANESVDNNLKIYGGPNSAGIGGKPSESSGKIVINGFVNILEAAGGGSATIGGGAAIGGGGGGYGGNGGTGDVTLSESATVETATGGTSTYGGGGAAIGGGGGGYGGGYGGTGGTGDVTLSESATVETVMGGASTDGGGGGAAIGGGGGAAIGGTGGTGDVTLSESATVETATGGISTYGGGGGAAIGGGGGGYGGTGGTGDVTLSESATVETVTGGTSSLVGGGGGAAIGGGGGGYGGDGGTGDVTLSDSATVETATGGTSDYGGSGAGIGGGGGSDSGIGGSGGTGDVTLSGSATVEAATGGTSDYGGSGAGIGGGGGTGNGGDGNVKIKGGTIGVIPVGTHYAIGGGKGRTNGTSTIVIDGGSIYTPGSGSNAFANIQGYSEGVVKNSNGSEVFETKVEMGSGNENKLYYIVNEDGAFKTEFHAYTDDYGDLYLYTASGSEPTIIKEAPNTPILELDSKTATTITLKQIIGAEYRTESGIWQSSNEFSGLTPDTEYKFYARITQTDTEGPSPQSVPLMVKTNTEIPNPPAPGNSGGGGFGQATILPLTTTQNQQPQQNTTNGSGAGLNNSNANVSQNSNEPVPPVHTEFHERTSPWILIGAAVILIAVIGSVAYWYFVKRK</sequence>
<dbReference type="Proteomes" id="UP001271789">
    <property type="component" value="Unassembled WGS sequence"/>
</dbReference>
<name>A0AAE4MGI9_9EURY</name>
<proteinExistence type="predicted"/>
<dbReference type="AlphaFoldDB" id="A0AAE4MGI9"/>
<feature type="compositionally biased region" description="Gly residues" evidence="1">
    <location>
        <begin position="423"/>
        <end position="449"/>
    </location>
</feature>
<evidence type="ECO:0000256" key="2">
    <source>
        <dbReference type="SAM" id="Phobius"/>
    </source>
</evidence>
<keyword evidence="2" id="KW-0472">Membrane</keyword>